<evidence type="ECO:0000313" key="2">
    <source>
        <dbReference type="Proteomes" id="UP000193558"/>
    </source>
</evidence>
<comment type="caution">
    <text evidence="1">The sequence shown here is derived from an EMBL/GenBank/DDBJ whole genome shotgun (WGS) entry which is preliminary data.</text>
</comment>
<sequence>MNNSVVVWREPTGSVVPKTASTASDIAGVANNLSSRDQKQIVTAFQSDSYEMMAGFVLNKALSQLKRALASLGMAFVGEMLGRADLTEDSVPTVSISNYEAITLARELGLINSTDAKRLTQHLELLAHFDSLNLEDSEAEEMSREEALSFLRTCVNAVLGRDGNIAPAEFMDFRTSLESRTFKISDSEVETLRAAPYFFKKTTLSILLSGVKTKSGAQFEHTLGNIVVLVPFLWTSLRDAEKWSIGQSYAEAVNSGHAPAVTALKKALTSMKGFDYVPESLRSQTFSAAASNVINVHTEMNNFYNEPAAISALSKLGTTIPWPAFPISMSAILAVKLGNQYGVSNAAQPDANNLLERLTVNQWEYYLNECLPGDELILQKLAWYTGPGNRWIKLVASFELESKAAKNRNIVKLLEASAKGDEVALRKIADNLLTSMRN</sequence>
<dbReference type="Proteomes" id="UP000193558">
    <property type="component" value="Unassembled WGS sequence"/>
</dbReference>
<name>A0A1X1CQP5_9GAMM</name>
<proteinExistence type="predicted"/>
<dbReference type="RefSeq" id="WP_084937411.1">
    <property type="nucleotide sequence ID" value="NZ_MLFR01000035.1"/>
</dbReference>
<organism evidence="1 2">
    <name type="scientific">Pantoea rwandensis</name>
    <dbReference type="NCBI Taxonomy" id="1076550"/>
    <lineage>
        <taxon>Bacteria</taxon>
        <taxon>Pseudomonadati</taxon>
        <taxon>Pseudomonadota</taxon>
        <taxon>Gammaproteobacteria</taxon>
        <taxon>Enterobacterales</taxon>
        <taxon>Erwiniaceae</taxon>
        <taxon>Pantoea</taxon>
    </lineage>
</organism>
<evidence type="ECO:0000313" key="1">
    <source>
        <dbReference type="EMBL" id="ORM66660.1"/>
    </source>
</evidence>
<dbReference type="OrthoDB" id="1102561at2"/>
<gene>
    <name evidence="1" type="ORF">HA51_23060</name>
</gene>
<reference evidence="1 2" key="1">
    <citation type="journal article" date="2017" name="Antonie Van Leeuwenhoek">
        <title>Phylogenomic resolution of the bacterial genus Pantoea and its relationship with Erwinia and Tatumella.</title>
        <authorList>
            <person name="Palmer M."/>
            <person name="Steenkamp E.T."/>
            <person name="Coetzee M.P."/>
            <person name="Chan W.Y."/>
            <person name="van Zyl E."/>
            <person name="De Maayer P."/>
            <person name="Coutinho T.A."/>
            <person name="Blom J."/>
            <person name="Smits T.H."/>
            <person name="Duffy B."/>
            <person name="Venter S.N."/>
        </authorList>
    </citation>
    <scope>NUCLEOTIDE SEQUENCE [LARGE SCALE GENOMIC DNA]</scope>
    <source>
        <strain evidence="1 2">LMG 26275</strain>
    </source>
</reference>
<protein>
    <submittedName>
        <fullName evidence="1">Uncharacterized protein</fullName>
    </submittedName>
</protein>
<dbReference type="AlphaFoldDB" id="A0A1X1CQP5"/>
<accession>A0A1X1CQP5</accession>
<dbReference type="EMBL" id="MLFR01000035">
    <property type="protein sequence ID" value="ORM66660.1"/>
    <property type="molecule type" value="Genomic_DNA"/>
</dbReference>